<dbReference type="InterPro" id="IPR036250">
    <property type="entry name" value="AcylCo_DH-like_C"/>
</dbReference>
<evidence type="ECO:0000256" key="8">
    <source>
        <dbReference type="ARBA" id="ARBA00023002"/>
    </source>
</evidence>
<feature type="domain" description="Acyl-CoA oxidase C-terminal" evidence="15">
    <location>
        <begin position="630"/>
        <end position="738"/>
    </location>
</feature>
<organism evidence="18 19">
    <name type="scientific">Nannochloropsis salina CCMP1776</name>
    <dbReference type="NCBI Taxonomy" id="1027361"/>
    <lineage>
        <taxon>Eukaryota</taxon>
        <taxon>Sar</taxon>
        <taxon>Stramenopiles</taxon>
        <taxon>Ochrophyta</taxon>
        <taxon>Eustigmatophyceae</taxon>
        <taxon>Eustigmatales</taxon>
        <taxon>Monodopsidaceae</taxon>
        <taxon>Microchloropsis</taxon>
        <taxon>Microchloropsis salina</taxon>
    </lineage>
</organism>
<evidence type="ECO:0000256" key="1">
    <source>
        <dbReference type="ARBA" id="ARBA00001201"/>
    </source>
</evidence>
<evidence type="ECO:0000256" key="6">
    <source>
        <dbReference type="ARBA" id="ARBA00022827"/>
    </source>
</evidence>
<name>A0A4D9DB85_9STRA</name>
<evidence type="ECO:0000256" key="5">
    <source>
        <dbReference type="ARBA" id="ARBA00022630"/>
    </source>
</evidence>
<dbReference type="GO" id="GO:0055088">
    <property type="term" value="P:lipid homeostasis"/>
    <property type="evidence" value="ECO:0007669"/>
    <property type="project" value="TreeGrafter"/>
</dbReference>
<evidence type="ECO:0000256" key="4">
    <source>
        <dbReference type="ARBA" id="ARBA00006288"/>
    </source>
</evidence>
<comment type="catalytic activity">
    <reaction evidence="1">
        <text>a 2,3-saturated acyl-CoA + O2 = a (2E)-enoyl-CoA + H2O2</text>
        <dbReference type="Rhea" id="RHEA:38959"/>
        <dbReference type="ChEBI" id="CHEBI:15379"/>
        <dbReference type="ChEBI" id="CHEBI:16240"/>
        <dbReference type="ChEBI" id="CHEBI:58856"/>
        <dbReference type="ChEBI" id="CHEBI:65111"/>
        <dbReference type="EC" id="1.3.3.6"/>
    </reaction>
</comment>
<dbReference type="PANTHER" id="PTHR10909:SF250">
    <property type="entry name" value="PEROXISOMAL ACYL-COENZYME A OXIDASE 1"/>
    <property type="match status" value="1"/>
</dbReference>
<evidence type="ECO:0000259" key="15">
    <source>
        <dbReference type="Pfam" id="PF01756"/>
    </source>
</evidence>
<feature type="region of interest" description="Disordered" evidence="14">
    <location>
        <begin position="591"/>
        <end position="627"/>
    </location>
</feature>
<dbReference type="OrthoDB" id="538336at2759"/>
<dbReference type="InterPro" id="IPR009100">
    <property type="entry name" value="AcylCoA_DH/oxidase_NM_dom_sf"/>
</dbReference>
<evidence type="ECO:0000256" key="7">
    <source>
        <dbReference type="ARBA" id="ARBA00022832"/>
    </source>
</evidence>
<evidence type="ECO:0000313" key="18">
    <source>
        <dbReference type="EMBL" id="TFJ87657.1"/>
    </source>
</evidence>
<evidence type="ECO:0000259" key="16">
    <source>
        <dbReference type="Pfam" id="PF14749"/>
    </source>
</evidence>
<dbReference type="Gene3D" id="2.40.110.10">
    <property type="entry name" value="Butyryl-CoA Dehydrogenase, subunit A, domain 2"/>
    <property type="match status" value="1"/>
</dbReference>
<evidence type="ECO:0000259" key="17">
    <source>
        <dbReference type="Pfam" id="PF22924"/>
    </source>
</evidence>
<dbReference type="PIRSF" id="PIRSF000168">
    <property type="entry name" value="Acyl-CoA_oxidase"/>
    <property type="match status" value="1"/>
</dbReference>
<dbReference type="EMBL" id="SDOX01000005">
    <property type="protein sequence ID" value="TFJ87657.1"/>
    <property type="molecule type" value="Genomic_DNA"/>
</dbReference>
<keyword evidence="7" id="KW-0276">Fatty acid metabolism</keyword>
<keyword evidence="10" id="KW-0576">Peroxisome</keyword>
<keyword evidence="5 11" id="KW-0285">Flavoprotein</keyword>
<evidence type="ECO:0000313" key="19">
    <source>
        <dbReference type="Proteomes" id="UP000355283"/>
    </source>
</evidence>
<dbReference type="FunFam" id="2.40.110.10:FF:000003">
    <property type="entry name" value="Acyl-coenzyme A oxidase"/>
    <property type="match status" value="1"/>
</dbReference>
<feature type="binding site" evidence="13">
    <location>
        <position position="193"/>
    </location>
    <ligand>
        <name>FAD</name>
        <dbReference type="ChEBI" id="CHEBI:57692"/>
    </ligand>
</feature>
<keyword evidence="19" id="KW-1185">Reference proteome</keyword>
<dbReference type="PANTHER" id="PTHR10909">
    <property type="entry name" value="ELECTRON TRANSPORT OXIDOREDUCTASE"/>
    <property type="match status" value="1"/>
</dbReference>
<keyword evidence="9" id="KW-0443">Lipid metabolism</keyword>
<evidence type="ECO:0000256" key="11">
    <source>
        <dbReference type="PIRNR" id="PIRNR000168"/>
    </source>
</evidence>
<evidence type="ECO:0000256" key="9">
    <source>
        <dbReference type="ARBA" id="ARBA00023098"/>
    </source>
</evidence>
<evidence type="ECO:0000256" key="13">
    <source>
        <dbReference type="PIRSR" id="PIRSR000168-2"/>
    </source>
</evidence>
<feature type="active site" description="Proton acceptor" evidence="12">
    <location>
        <position position="445"/>
    </location>
</feature>
<dbReference type="Pfam" id="PF14749">
    <property type="entry name" value="Acyl-CoA_ox_N"/>
    <property type="match status" value="1"/>
</dbReference>
<evidence type="ECO:0000256" key="10">
    <source>
        <dbReference type="ARBA" id="ARBA00023140"/>
    </source>
</evidence>
<protein>
    <recommendedName>
        <fullName evidence="11">Acyl-coenzyme A oxidase</fullName>
    </recommendedName>
</protein>
<keyword evidence="6 11" id="KW-0274">FAD</keyword>
<dbReference type="GO" id="GO:0071949">
    <property type="term" value="F:FAD binding"/>
    <property type="evidence" value="ECO:0007669"/>
    <property type="project" value="InterPro"/>
</dbReference>
<dbReference type="GO" id="GO:0005504">
    <property type="term" value="F:fatty acid binding"/>
    <property type="evidence" value="ECO:0007669"/>
    <property type="project" value="TreeGrafter"/>
</dbReference>
<dbReference type="SUPFAM" id="SSF56645">
    <property type="entry name" value="Acyl-CoA dehydrogenase NM domain-like"/>
    <property type="match status" value="1"/>
</dbReference>
<dbReference type="InterPro" id="IPR012258">
    <property type="entry name" value="Acyl-CoA_oxidase"/>
</dbReference>
<reference evidence="18 19" key="1">
    <citation type="submission" date="2019-01" db="EMBL/GenBank/DDBJ databases">
        <title>Nuclear Genome Assembly of the Microalgal Biofuel strain Nannochloropsis salina CCMP1776.</title>
        <authorList>
            <person name="Hovde B."/>
        </authorList>
    </citation>
    <scope>NUCLEOTIDE SEQUENCE [LARGE SCALE GENOMIC DNA]</scope>
    <source>
        <strain evidence="18 19">CCMP1776</strain>
    </source>
</reference>
<dbReference type="InterPro" id="IPR046373">
    <property type="entry name" value="Acyl-CoA_Oxase/DH_mid-dom_sf"/>
</dbReference>
<dbReference type="InterPro" id="IPR002655">
    <property type="entry name" value="Acyl-CoA_oxidase_C"/>
</dbReference>
<dbReference type="AlphaFoldDB" id="A0A4D9DB85"/>
<comment type="caution">
    <text evidence="18">The sequence shown here is derived from an EMBL/GenBank/DDBJ whole genome shotgun (WGS) entry which is preliminary data.</text>
</comment>
<dbReference type="SUPFAM" id="SSF47203">
    <property type="entry name" value="Acyl-CoA dehydrogenase C-terminal domain-like"/>
    <property type="match status" value="3"/>
</dbReference>
<dbReference type="Pfam" id="PF01756">
    <property type="entry name" value="ACOX"/>
    <property type="match status" value="1"/>
</dbReference>
<dbReference type="InterPro" id="IPR029320">
    <property type="entry name" value="Acyl-CoA_ox_N"/>
</dbReference>
<dbReference type="FunFam" id="1.20.140.10:FF:000015">
    <property type="entry name" value="Acyl-coenzyme A oxidase"/>
    <property type="match status" value="1"/>
</dbReference>
<dbReference type="GO" id="GO:0003997">
    <property type="term" value="F:acyl-CoA oxidase activity"/>
    <property type="evidence" value="ECO:0007669"/>
    <property type="project" value="UniProtKB-EC"/>
</dbReference>
<dbReference type="Pfam" id="PF22924">
    <property type="entry name" value="ACOX_C_alpha1"/>
    <property type="match status" value="1"/>
</dbReference>
<dbReference type="GO" id="GO:0033540">
    <property type="term" value="P:fatty acid beta-oxidation using acyl-CoA oxidase"/>
    <property type="evidence" value="ECO:0007669"/>
    <property type="project" value="TreeGrafter"/>
</dbReference>
<evidence type="ECO:0000256" key="2">
    <source>
        <dbReference type="ARBA" id="ARBA00001974"/>
    </source>
</evidence>
<feature type="domain" description="Acyl-CoA oxidase C-alpha1" evidence="17">
    <location>
        <begin position="294"/>
        <end position="460"/>
    </location>
</feature>
<dbReference type="Proteomes" id="UP000355283">
    <property type="component" value="Unassembled WGS sequence"/>
</dbReference>
<evidence type="ECO:0000256" key="3">
    <source>
        <dbReference type="ARBA" id="ARBA00004275"/>
    </source>
</evidence>
<comment type="similarity">
    <text evidence="4 11">Belongs to the acyl-CoA oxidase family.</text>
</comment>
<sequence>MVNENPLILKRGLEDEEGAMLLQKERATSSVRPEAMATFIFGGQEALSRRLRALAFIESDPVFDTKDRNYLDQKSRYMRSSEKVVHLVLKCRRLGIPFTQMLDILNVALDEITPTDVHTKMAIPSLMHQTTPEQRAKWLPLAENFRIICAYAQTELGHGSNVRALETIATYEPSSQSFILHSPRLESAKWWPGGLGKSATHAIVLARLLLGGKDRGLHSFIVQLRDLRDHTPLPGVTLGDIGPKLGFMSVDNGFCLFDHVRVPREHMLMGLAEISPDGHYRKRKGANGGEKILYGAMLDVRAGLVERGGATLARALTVAIRYSAVRRQGYAPSPPGKLSQSAPLELQVLDYPTQQHALMPLLAWSFALQITGQFMRRRYKAYLRELDLSLLPEVHALSSGLKALTGEVVSQGVDVCRRMCGGHGYLLASGLPEVFSNYTAVQTFEGTAQVLEPQLARFILRLSMAPTERPKGSGRGAATAAKAPFALSSDFDYVPLAAGKTFVRCRAATPVAFLDPAFQIEAYEARVSALLLLAREEVEADLRGGEGGLAASMMKNGVLFGRLSRAHCQLVLLRRFHEAVAREEGRVTMTTARNGGLDGEGNGGRIDRGAADGSEEGESEDREGSVTVGPAEVRVLRNLCHLFALSGMERDMAEFRARDYLSSGQAEMVSREVLRLNRTVRAEAVSLVDAWLLSDKLLGSALGRADGRVYGALFEEALRSPLNDKEVSKAYTLHWRRLLMAGDCAWGNARL</sequence>
<keyword evidence="8" id="KW-0560">Oxidoreductase</keyword>
<dbReference type="InterPro" id="IPR055060">
    <property type="entry name" value="ACOX_C_alpha1"/>
</dbReference>
<feature type="binding site" evidence="13">
    <location>
        <position position="154"/>
    </location>
    <ligand>
        <name>FAD</name>
        <dbReference type="ChEBI" id="CHEBI:57692"/>
    </ligand>
</feature>
<dbReference type="Gene3D" id="1.20.140.10">
    <property type="entry name" value="Butyryl-CoA Dehydrogenase, subunit A, domain 3"/>
    <property type="match status" value="2"/>
</dbReference>
<accession>A0A4D9DB85</accession>
<dbReference type="InterPro" id="IPR037069">
    <property type="entry name" value="AcylCoA_DH/ox_N_sf"/>
</dbReference>
<gene>
    <name evidence="18" type="ORF">NSK_001007</name>
</gene>
<proteinExistence type="inferred from homology"/>
<feature type="domain" description="Acyl-coenzyme A oxidase N-terminal" evidence="16">
    <location>
        <begin position="33"/>
        <end position="148"/>
    </location>
</feature>
<evidence type="ECO:0000256" key="12">
    <source>
        <dbReference type="PIRSR" id="PIRSR000168-1"/>
    </source>
</evidence>
<comment type="cofactor">
    <cofactor evidence="2">
        <name>FAD</name>
        <dbReference type="ChEBI" id="CHEBI:57692"/>
    </cofactor>
</comment>
<evidence type="ECO:0000256" key="14">
    <source>
        <dbReference type="SAM" id="MobiDB-lite"/>
    </source>
</evidence>
<dbReference type="Gene3D" id="1.10.540.10">
    <property type="entry name" value="Acyl-CoA dehydrogenase/oxidase, N-terminal domain"/>
    <property type="match status" value="1"/>
</dbReference>
<dbReference type="FunFam" id="1.10.540.10:FF:000006">
    <property type="entry name" value="Acyl-coenzyme A oxidase"/>
    <property type="match status" value="1"/>
</dbReference>
<comment type="subcellular location">
    <subcellularLocation>
        <location evidence="3">Peroxisome</location>
    </subcellularLocation>
</comment>
<dbReference type="GO" id="GO:0005777">
    <property type="term" value="C:peroxisome"/>
    <property type="evidence" value="ECO:0007669"/>
    <property type="project" value="UniProtKB-SubCell"/>
</dbReference>